<feature type="compositionally biased region" description="Low complexity" evidence="1">
    <location>
        <begin position="192"/>
        <end position="228"/>
    </location>
</feature>
<comment type="caution">
    <text evidence="2">The sequence shown here is derived from an EMBL/GenBank/DDBJ whole genome shotgun (WGS) entry which is preliminary data.</text>
</comment>
<sequence length="242" mass="24959">MNEKRSQGPPEDFCRDDHKPPPPPTMEPMLKRSPYLSALCTDPQAGPTTTGPTAVSRQPPSANVRTVQTTTRGCGTGGNSSDPSSTATGTSTRSNKRKAADADRGGNFADLFELRPAGRARLETKVSGQRSSTSSSSLPSPVAPSSNAAPASTSTTATSMLTRKLQYYHPNPFSSTNNLVARLAEEKELGASISGSTSGTSSTTGYGSSSSVAAQNTSSAASSRRTSAPLVSEYGSESECSA</sequence>
<gene>
    <name evidence="2" type="ORF">THAOC_23794</name>
</gene>
<feature type="compositionally biased region" description="Low complexity" evidence="1">
    <location>
        <begin position="131"/>
        <end position="157"/>
    </location>
</feature>
<dbReference type="AlphaFoldDB" id="K0RRC8"/>
<dbReference type="EMBL" id="AGNL01031729">
    <property type="protein sequence ID" value="EJK56343.1"/>
    <property type="molecule type" value="Genomic_DNA"/>
</dbReference>
<evidence type="ECO:0000256" key="1">
    <source>
        <dbReference type="SAM" id="MobiDB-lite"/>
    </source>
</evidence>
<proteinExistence type="predicted"/>
<evidence type="ECO:0000313" key="2">
    <source>
        <dbReference type="EMBL" id="EJK56343.1"/>
    </source>
</evidence>
<reference evidence="2 3" key="1">
    <citation type="journal article" date="2012" name="Genome Biol.">
        <title>Genome and low-iron response of an oceanic diatom adapted to chronic iron limitation.</title>
        <authorList>
            <person name="Lommer M."/>
            <person name="Specht M."/>
            <person name="Roy A.S."/>
            <person name="Kraemer L."/>
            <person name="Andreson R."/>
            <person name="Gutowska M.A."/>
            <person name="Wolf J."/>
            <person name="Bergner S.V."/>
            <person name="Schilhabel M.B."/>
            <person name="Klostermeier U.C."/>
            <person name="Beiko R.G."/>
            <person name="Rosenstiel P."/>
            <person name="Hippler M."/>
            <person name="Laroche J."/>
        </authorList>
    </citation>
    <scope>NUCLEOTIDE SEQUENCE [LARGE SCALE GENOMIC DNA]</scope>
    <source>
        <strain evidence="2 3">CCMP1005</strain>
    </source>
</reference>
<protein>
    <submittedName>
        <fullName evidence="2">Uncharacterized protein</fullName>
    </submittedName>
</protein>
<feature type="non-terminal residue" evidence="2">
    <location>
        <position position="242"/>
    </location>
</feature>
<accession>K0RRC8</accession>
<evidence type="ECO:0000313" key="3">
    <source>
        <dbReference type="Proteomes" id="UP000266841"/>
    </source>
</evidence>
<feature type="compositionally biased region" description="Low complexity" evidence="1">
    <location>
        <begin position="45"/>
        <end position="54"/>
    </location>
</feature>
<feature type="region of interest" description="Disordered" evidence="1">
    <location>
        <begin position="190"/>
        <end position="242"/>
    </location>
</feature>
<feature type="region of interest" description="Disordered" evidence="1">
    <location>
        <begin position="1"/>
        <end position="157"/>
    </location>
</feature>
<feature type="compositionally biased region" description="Polar residues" evidence="1">
    <location>
        <begin position="55"/>
        <end position="93"/>
    </location>
</feature>
<name>K0RRC8_THAOC</name>
<feature type="compositionally biased region" description="Basic and acidic residues" evidence="1">
    <location>
        <begin position="1"/>
        <end position="20"/>
    </location>
</feature>
<keyword evidence="3" id="KW-1185">Reference proteome</keyword>
<organism evidence="2 3">
    <name type="scientific">Thalassiosira oceanica</name>
    <name type="common">Marine diatom</name>
    <dbReference type="NCBI Taxonomy" id="159749"/>
    <lineage>
        <taxon>Eukaryota</taxon>
        <taxon>Sar</taxon>
        <taxon>Stramenopiles</taxon>
        <taxon>Ochrophyta</taxon>
        <taxon>Bacillariophyta</taxon>
        <taxon>Coscinodiscophyceae</taxon>
        <taxon>Thalassiosirophycidae</taxon>
        <taxon>Thalassiosirales</taxon>
        <taxon>Thalassiosiraceae</taxon>
        <taxon>Thalassiosira</taxon>
    </lineage>
</organism>
<dbReference type="Proteomes" id="UP000266841">
    <property type="component" value="Unassembled WGS sequence"/>
</dbReference>